<dbReference type="AlphaFoldDB" id="A0AAE1NMN9"/>
<dbReference type="SUPFAM" id="SSF56436">
    <property type="entry name" value="C-type lectin-like"/>
    <property type="match status" value="1"/>
</dbReference>
<gene>
    <name evidence="3" type="ORF">Pmani_035257</name>
</gene>
<dbReference type="SMART" id="SM00034">
    <property type="entry name" value="CLECT"/>
    <property type="match status" value="1"/>
</dbReference>
<evidence type="ECO:0000256" key="1">
    <source>
        <dbReference type="SAM" id="SignalP"/>
    </source>
</evidence>
<name>A0AAE1NMN9_9EUCA</name>
<dbReference type="CDD" id="cd00037">
    <property type="entry name" value="CLECT"/>
    <property type="match status" value="1"/>
</dbReference>
<dbReference type="Proteomes" id="UP001292094">
    <property type="component" value="Unassembled WGS sequence"/>
</dbReference>
<sequence>MMRGLLPVLAVLAVLATPALSLRRSGIRSACDQGWFSIAGNCYKFAQILLTWDDAFDHCEDRGSQLASVHTYAEYKGLLDHMNKNYAGTYWTSGASENGKWLWTATNENMNRAWWGRNPSTADDQCAYFCSYTNKYWNKSCNNKVRFICQKPQNPW</sequence>
<dbReference type="PROSITE" id="PS50041">
    <property type="entry name" value="C_TYPE_LECTIN_2"/>
    <property type="match status" value="1"/>
</dbReference>
<feature type="signal peptide" evidence="1">
    <location>
        <begin position="1"/>
        <end position="21"/>
    </location>
</feature>
<feature type="domain" description="C-type lectin" evidence="2">
    <location>
        <begin position="38"/>
        <end position="150"/>
    </location>
</feature>
<evidence type="ECO:0000313" key="3">
    <source>
        <dbReference type="EMBL" id="KAK4291940.1"/>
    </source>
</evidence>
<keyword evidence="1" id="KW-0732">Signal</keyword>
<reference evidence="3" key="1">
    <citation type="submission" date="2023-11" db="EMBL/GenBank/DDBJ databases">
        <title>Genome assemblies of two species of porcelain crab, Petrolisthes cinctipes and Petrolisthes manimaculis (Anomura: Porcellanidae).</title>
        <authorList>
            <person name="Angst P."/>
        </authorList>
    </citation>
    <scope>NUCLEOTIDE SEQUENCE</scope>
    <source>
        <strain evidence="3">PB745_02</strain>
        <tissue evidence="3">Gill</tissue>
    </source>
</reference>
<dbReference type="InterPro" id="IPR016187">
    <property type="entry name" value="CTDL_fold"/>
</dbReference>
<protein>
    <recommendedName>
        <fullName evidence="2">C-type lectin domain-containing protein</fullName>
    </recommendedName>
</protein>
<evidence type="ECO:0000259" key="2">
    <source>
        <dbReference type="PROSITE" id="PS50041"/>
    </source>
</evidence>
<dbReference type="InterPro" id="IPR001304">
    <property type="entry name" value="C-type_lectin-like"/>
</dbReference>
<comment type="caution">
    <text evidence="3">The sequence shown here is derived from an EMBL/GenBank/DDBJ whole genome shotgun (WGS) entry which is preliminary data.</text>
</comment>
<feature type="chain" id="PRO_5042266669" description="C-type lectin domain-containing protein" evidence="1">
    <location>
        <begin position="22"/>
        <end position="156"/>
    </location>
</feature>
<organism evidence="3 4">
    <name type="scientific">Petrolisthes manimaculis</name>
    <dbReference type="NCBI Taxonomy" id="1843537"/>
    <lineage>
        <taxon>Eukaryota</taxon>
        <taxon>Metazoa</taxon>
        <taxon>Ecdysozoa</taxon>
        <taxon>Arthropoda</taxon>
        <taxon>Crustacea</taxon>
        <taxon>Multicrustacea</taxon>
        <taxon>Malacostraca</taxon>
        <taxon>Eumalacostraca</taxon>
        <taxon>Eucarida</taxon>
        <taxon>Decapoda</taxon>
        <taxon>Pleocyemata</taxon>
        <taxon>Anomura</taxon>
        <taxon>Galatheoidea</taxon>
        <taxon>Porcellanidae</taxon>
        <taxon>Petrolisthes</taxon>
    </lineage>
</organism>
<keyword evidence="4" id="KW-1185">Reference proteome</keyword>
<evidence type="ECO:0000313" key="4">
    <source>
        <dbReference type="Proteomes" id="UP001292094"/>
    </source>
</evidence>
<dbReference type="InterPro" id="IPR016186">
    <property type="entry name" value="C-type_lectin-like/link_sf"/>
</dbReference>
<proteinExistence type="predicted"/>
<dbReference type="InterPro" id="IPR050111">
    <property type="entry name" value="C-type_lectin/snaclec_domain"/>
</dbReference>
<dbReference type="Gene3D" id="3.10.100.10">
    <property type="entry name" value="Mannose-Binding Protein A, subunit A"/>
    <property type="match status" value="1"/>
</dbReference>
<dbReference type="EMBL" id="JAWZYT010005000">
    <property type="protein sequence ID" value="KAK4291940.1"/>
    <property type="molecule type" value="Genomic_DNA"/>
</dbReference>
<dbReference type="PANTHER" id="PTHR22803">
    <property type="entry name" value="MANNOSE, PHOSPHOLIPASE, LECTIN RECEPTOR RELATED"/>
    <property type="match status" value="1"/>
</dbReference>
<dbReference type="Pfam" id="PF00059">
    <property type="entry name" value="Lectin_C"/>
    <property type="match status" value="1"/>
</dbReference>
<accession>A0AAE1NMN9</accession>